<keyword evidence="2" id="KW-0238">DNA-binding</keyword>
<dbReference type="PROSITE" id="PS01124">
    <property type="entry name" value="HTH_ARAC_FAMILY_2"/>
    <property type="match status" value="1"/>
</dbReference>
<keyword evidence="1" id="KW-0805">Transcription regulation</keyword>
<dbReference type="SMART" id="SM00342">
    <property type="entry name" value="HTH_ARAC"/>
    <property type="match status" value="1"/>
</dbReference>
<dbReference type="SUPFAM" id="SSF48452">
    <property type="entry name" value="TPR-like"/>
    <property type="match status" value="1"/>
</dbReference>
<dbReference type="GO" id="GO:0003700">
    <property type="term" value="F:DNA-binding transcription factor activity"/>
    <property type="evidence" value="ECO:0007669"/>
    <property type="project" value="InterPro"/>
</dbReference>
<feature type="chain" id="PRO_5020226759" evidence="5">
    <location>
        <begin position="32"/>
        <end position="567"/>
    </location>
</feature>
<dbReference type="AlphaFoldDB" id="A0A4R7K7A9"/>
<dbReference type="GO" id="GO:0043565">
    <property type="term" value="F:sequence-specific DNA binding"/>
    <property type="evidence" value="ECO:0007669"/>
    <property type="project" value="InterPro"/>
</dbReference>
<evidence type="ECO:0000313" key="8">
    <source>
        <dbReference type="Proteomes" id="UP000294749"/>
    </source>
</evidence>
<accession>A0A4R7K7A9</accession>
<evidence type="ECO:0000256" key="1">
    <source>
        <dbReference type="ARBA" id="ARBA00023015"/>
    </source>
</evidence>
<feature type="domain" description="HTH araC/xylS-type" evidence="6">
    <location>
        <begin position="454"/>
        <end position="562"/>
    </location>
</feature>
<feature type="signal peptide" evidence="5">
    <location>
        <begin position="1"/>
        <end position="31"/>
    </location>
</feature>
<dbReference type="Pfam" id="PF12833">
    <property type="entry name" value="HTH_18"/>
    <property type="match status" value="1"/>
</dbReference>
<dbReference type="EMBL" id="SOAY01000010">
    <property type="protein sequence ID" value="TDT46472.1"/>
    <property type="molecule type" value="Genomic_DNA"/>
</dbReference>
<evidence type="ECO:0000256" key="3">
    <source>
        <dbReference type="ARBA" id="ARBA00023163"/>
    </source>
</evidence>
<evidence type="ECO:0000256" key="4">
    <source>
        <dbReference type="SAM" id="Phobius"/>
    </source>
</evidence>
<dbReference type="Proteomes" id="UP000294749">
    <property type="component" value="Unassembled WGS sequence"/>
</dbReference>
<evidence type="ECO:0000256" key="5">
    <source>
        <dbReference type="SAM" id="SignalP"/>
    </source>
</evidence>
<keyword evidence="4" id="KW-1133">Transmembrane helix</keyword>
<keyword evidence="3" id="KW-0804">Transcription</keyword>
<feature type="transmembrane region" description="Helical" evidence="4">
    <location>
        <begin position="395"/>
        <end position="413"/>
    </location>
</feature>
<keyword evidence="5" id="KW-0732">Signal</keyword>
<evidence type="ECO:0000313" key="7">
    <source>
        <dbReference type="EMBL" id="TDT46472.1"/>
    </source>
</evidence>
<protein>
    <submittedName>
        <fullName evidence="7">Helix-turn-helix protein</fullName>
    </submittedName>
</protein>
<keyword evidence="4" id="KW-0472">Membrane</keyword>
<name>A0A4R7K7A9_9FLAO</name>
<sequence>MSFQSCKYLMLRKNLKFISIFLMLFCFLGKAQTEQDLEGISDSLLTNLQKFYSEIYETSEQTLSGIYKIHKNIDTYNVKEQVAIYLVLIDFQIAEGLYDEAIINCHISHNMAKENGFAYETVLSNYYLASAYGQNYEYDKSFELFKSLAQLINDSNYEYLAILSEIEMAWFYEIIGKYRDALDIKLKIVKTKGDFLKKRWDPVYYNQFLDMSNLYNELGIKDSTYYYRDFYKQTIKDYPETSAEHYFLIKNEANISFNERDYSKAIDKYRAFNNWYFARLKDYDSPTIINKSKAHIALGEVDSALNNLNLIKSRPMFLKEQKYISPDFYKLYIDIYKKKGEDDLRKEYEQKYYQALETYNSFKFNTLDNLYDIDKQRIQIENANAANDYKSTLNYLWIALGAIVMCFIGFVLWKQKREKKKFDALMQRTENKTPLKTSLEPCTNTTEIKDEKVEALIHQIKELEEQGFFLKQKTTLHNTAKKLKTNTSYLSTIINNNLDTTFSAFVNDIRIDYIINELKTNKQLRSYSVKAIAEEIGYKSADSFSKYFKQSTGLSPSTFIKNINKKG</sequence>
<proteinExistence type="predicted"/>
<dbReference type="InterPro" id="IPR011990">
    <property type="entry name" value="TPR-like_helical_dom_sf"/>
</dbReference>
<dbReference type="PANTHER" id="PTHR43280:SF29">
    <property type="entry name" value="ARAC-FAMILY TRANSCRIPTIONAL REGULATOR"/>
    <property type="match status" value="1"/>
</dbReference>
<keyword evidence="4" id="KW-0812">Transmembrane</keyword>
<organism evidence="7 8">
    <name type="scientific">Maribacter spongiicola</name>
    <dbReference type="NCBI Taxonomy" id="1206753"/>
    <lineage>
        <taxon>Bacteria</taxon>
        <taxon>Pseudomonadati</taxon>
        <taxon>Bacteroidota</taxon>
        <taxon>Flavobacteriia</taxon>
        <taxon>Flavobacteriales</taxon>
        <taxon>Flavobacteriaceae</taxon>
        <taxon>Maribacter</taxon>
    </lineage>
</organism>
<dbReference type="InterPro" id="IPR018060">
    <property type="entry name" value="HTH_AraC"/>
</dbReference>
<dbReference type="SUPFAM" id="SSF46689">
    <property type="entry name" value="Homeodomain-like"/>
    <property type="match status" value="1"/>
</dbReference>
<dbReference type="InterPro" id="IPR009057">
    <property type="entry name" value="Homeodomain-like_sf"/>
</dbReference>
<dbReference type="OrthoDB" id="5295174at2"/>
<dbReference type="PANTHER" id="PTHR43280">
    <property type="entry name" value="ARAC-FAMILY TRANSCRIPTIONAL REGULATOR"/>
    <property type="match status" value="1"/>
</dbReference>
<evidence type="ECO:0000256" key="2">
    <source>
        <dbReference type="ARBA" id="ARBA00023125"/>
    </source>
</evidence>
<dbReference type="Gene3D" id="1.10.10.60">
    <property type="entry name" value="Homeodomain-like"/>
    <property type="match status" value="2"/>
</dbReference>
<keyword evidence="8" id="KW-1185">Reference proteome</keyword>
<comment type="caution">
    <text evidence="7">The sequence shown here is derived from an EMBL/GenBank/DDBJ whole genome shotgun (WGS) entry which is preliminary data.</text>
</comment>
<evidence type="ECO:0000259" key="6">
    <source>
        <dbReference type="PROSITE" id="PS01124"/>
    </source>
</evidence>
<reference evidence="7 8" key="1">
    <citation type="submission" date="2019-03" db="EMBL/GenBank/DDBJ databases">
        <title>Genomic Encyclopedia of Archaeal and Bacterial Type Strains, Phase II (KMG-II): from individual species to whole genera.</title>
        <authorList>
            <person name="Goeker M."/>
        </authorList>
    </citation>
    <scope>NUCLEOTIDE SEQUENCE [LARGE SCALE GENOMIC DNA]</scope>
    <source>
        <strain evidence="7 8">DSM 25233</strain>
    </source>
</reference>
<gene>
    <name evidence="7" type="ORF">CLV90_0523</name>
</gene>